<evidence type="ECO:0000259" key="4">
    <source>
        <dbReference type="PROSITE" id="PS50056"/>
    </source>
</evidence>
<dbReference type="Gene3D" id="3.90.190.10">
    <property type="entry name" value="Protein tyrosine phosphatase superfamily"/>
    <property type="match status" value="1"/>
</dbReference>
<keyword evidence="1" id="KW-0378">Hydrolase</keyword>
<dbReference type="GO" id="GO:0005737">
    <property type="term" value="C:cytoplasm"/>
    <property type="evidence" value="ECO:0007669"/>
    <property type="project" value="TreeGrafter"/>
</dbReference>
<dbReference type="SUPFAM" id="SSF52799">
    <property type="entry name" value="(Phosphotyrosine protein) phosphatases II"/>
    <property type="match status" value="1"/>
</dbReference>
<protein>
    <submittedName>
        <fullName evidence="5">Atypical dual specificity phosphatase</fullName>
    </submittedName>
</protein>
<gene>
    <name evidence="5" type="primary">K14165</name>
    <name evidence="5" type="ORF">TSPGSL018_10363</name>
</gene>
<name>A0A061R6Y0_9CHLO</name>
<dbReference type="PROSITE" id="PS50054">
    <property type="entry name" value="TYR_PHOSPHATASE_DUAL"/>
    <property type="match status" value="1"/>
</dbReference>
<dbReference type="GO" id="GO:0008579">
    <property type="term" value="F:JUN kinase phosphatase activity"/>
    <property type="evidence" value="ECO:0007669"/>
    <property type="project" value="TreeGrafter"/>
</dbReference>
<dbReference type="PANTHER" id="PTHR46377">
    <property type="entry name" value="DUAL SPECIFICITY PROTEIN PHOSPHATASE 19"/>
    <property type="match status" value="1"/>
</dbReference>
<dbReference type="SMART" id="SM00195">
    <property type="entry name" value="DSPc"/>
    <property type="match status" value="1"/>
</dbReference>
<feature type="domain" description="Tyrosine specific protein phosphatases" evidence="4">
    <location>
        <begin position="164"/>
        <end position="225"/>
    </location>
</feature>
<evidence type="ECO:0000256" key="2">
    <source>
        <dbReference type="ARBA" id="ARBA00022912"/>
    </source>
</evidence>
<dbReference type="InterPro" id="IPR000387">
    <property type="entry name" value="Tyr_Pase_dom"/>
</dbReference>
<dbReference type="CDD" id="cd14498">
    <property type="entry name" value="DSP"/>
    <property type="match status" value="1"/>
</dbReference>
<reference evidence="5" key="1">
    <citation type="submission" date="2014-05" db="EMBL/GenBank/DDBJ databases">
        <title>The transcriptome of the halophilic microalga Tetraselmis sp. GSL018 isolated from the Great Salt Lake, Utah.</title>
        <authorList>
            <person name="Jinkerson R.E."/>
            <person name="D'Adamo S."/>
            <person name="Posewitz M.C."/>
        </authorList>
    </citation>
    <scope>NUCLEOTIDE SEQUENCE</scope>
    <source>
        <strain evidence="5">GSL018</strain>
    </source>
</reference>
<evidence type="ECO:0000313" key="5">
    <source>
        <dbReference type="EMBL" id="JAC67738.1"/>
    </source>
</evidence>
<dbReference type="Pfam" id="PF00782">
    <property type="entry name" value="DSPc"/>
    <property type="match status" value="1"/>
</dbReference>
<feature type="domain" description="Tyrosine-protein phosphatase" evidence="3">
    <location>
        <begin position="101"/>
        <end position="244"/>
    </location>
</feature>
<sequence>MPFASPVRGWAKTQAEILEDIRNFSLGNLKHVTTVTITSLSGTKHTEVRLSPLSSLAGEEAGAICNTHESSDDEAYEQHESLLSKRKALAKLQLRAALDRNIHEVDARLFIASSGGAKNWRAVNRSGITHIVNASPIIPCYFKDKSTITYLTVDVHDSSDSDISRHFPAVNSFIRRALECGGSVLVHCYAGQSRSSTLLAAYLVAERGMELGEALHKIQEARPSVCPNLGFILQLKQLEKQVRKE</sequence>
<evidence type="ECO:0000259" key="3">
    <source>
        <dbReference type="PROSITE" id="PS50054"/>
    </source>
</evidence>
<dbReference type="PROSITE" id="PS00383">
    <property type="entry name" value="TYR_PHOSPHATASE_1"/>
    <property type="match status" value="1"/>
</dbReference>
<dbReference type="AlphaFoldDB" id="A0A061R6Y0"/>
<dbReference type="PANTHER" id="PTHR46377:SF1">
    <property type="entry name" value="DUAL SPECIFICITY PROTEIN PHOSPHATASE 19"/>
    <property type="match status" value="1"/>
</dbReference>
<evidence type="ECO:0000256" key="1">
    <source>
        <dbReference type="ARBA" id="ARBA00022801"/>
    </source>
</evidence>
<dbReference type="InterPro" id="IPR029021">
    <property type="entry name" value="Prot-tyrosine_phosphatase-like"/>
</dbReference>
<dbReference type="EMBL" id="GBEZ01018730">
    <property type="protein sequence ID" value="JAC67738.1"/>
    <property type="molecule type" value="Transcribed_RNA"/>
</dbReference>
<organism evidence="5">
    <name type="scientific">Tetraselmis sp. GSL018</name>
    <dbReference type="NCBI Taxonomy" id="582737"/>
    <lineage>
        <taxon>Eukaryota</taxon>
        <taxon>Viridiplantae</taxon>
        <taxon>Chlorophyta</taxon>
        <taxon>core chlorophytes</taxon>
        <taxon>Chlorodendrophyceae</taxon>
        <taxon>Chlorodendrales</taxon>
        <taxon>Chlorodendraceae</taxon>
        <taxon>Tetraselmis</taxon>
    </lineage>
</organism>
<dbReference type="InterPro" id="IPR000340">
    <property type="entry name" value="Dual-sp_phosphatase_cat-dom"/>
</dbReference>
<dbReference type="InterPro" id="IPR016130">
    <property type="entry name" value="Tyr_Pase_AS"/>
</dbReference>
<dbReference type="InterPro" id="IPR020422">
    <property type="entry name" value="TYR_PHOSPHATASE_DUAL_dom"/>
</dbReference>
<accession>A0A061R6Y0</accession>
<proteinExistence type="predicted"/>
<keyword evidence="2" id="KW-0904">Protein phosphatase</keyword>
<dbReference type="PROSITE" id="PS50056">
    <property type="entry name" value="TYR_PHOSPHATASE_2"/>
    <property type="match status" value="1"/>
</dbReference>